<dbReference type="PANTHER" id="PTHR47349">
    <property type="entry name" value="CHROMOSOME 8, WHOLE GENOME SHOTGUN SEQUENCE"/>
    <property type="match status" value="1"/>
</dbReference>
<dbReference type="AlphaFoldDB" id="A0A4P6XFP1"/>
<dbReference type="InterPro" id="IPR058933">
    <property type="entry name" value="YMC020W-like_ab_hydrolase"/>
</dbReference>
<evidence type="ECO:0000313" key="3">
    <source>
        <dbReference type="EMBL" id="QBM85479.1"/>
    </source>
</evidence>
<evidence type="ECO:0000256" key="1">
    <source>
        <dbReference type="SAM" id="MobiDB-lite"/>
    </source>
</evidence>
<evidence type="ECO:0000313" key="4">
    <source>
        <dbReference type="Proteomes" id="UP000292447"/>
    </source>
</evidence>
<sequence>MSGLTTGAWWPLSAESANAQQSENRASNENVSSYTKKLTKPASYWSWSAGLALEPRASDDQVSPADVGEQVNEEPSTWWATLMGPPAAANKNQKTVPPPNLVQSSTQRKQDHENANAKDADYKSRDHQDLQIPQRSWFPWLFFQGSSILDSESDTEDKGDLETFREAKLAIELSKESCHYAVYKDYDLNEVYLVVHGTSTENSPVKFNEKKQPIMPHQHLENAITEPKAVLSPEYPSLDQRNIPQDESTQELTHAKPAVNYRQRQPQSVSANDSSRVLSDDIVNGVSAKNNHNGENHAIRSSTALSASLKSECPRRENTVYPDLDCNFRVITLSTKLRLWGEAMIHKEPTSERHIYKSTRPSVERKRKVIARNALVISVHTFLPTKFVRSVILQSTGNASLIALNAVDSVRRWVAQDNLDHLNIKSIALDGIGTTLARTERSIELLNSWNHEIRNADLIFVASNSAASPVAIQILDHIMKTPHLGLEHQRVGFLSMSGALSGPLIGLDTKVIRRAYSYNEYDIINEMFELLKSNSALSRKLAASIDFLCQMNVKFTLAGSVDDQFIPIFSSVYNQVSHPNIFKCLFNDKKADVPPFITQLMVIILTMENLGHNDHHLLLRDLLELTQVPLATRTSHGLIHKSFHLYDIGVRFAMETTSLKMRKAALFKCMGQNSEPERNIYHLPWNVRGLVDDLLKTKHIGSVRLLKNLVTEFRNWEPATKPWRDIKQCFAAFEEVNPDDLML</sequence>
<dbReference type="Pfam" id="PF26147">
    <property type="entry name" value="AB_HYDROLASE_YMC0-YMC35"/>
    <property type="match status" value="1"/>
</dbReference>
<reference evidence="4" key="1">
    <citation type="submission" date="2019-03" db="EMBL/GenBank/DDBJ databases">
        <title>Snf2 controls pulcherriminic acid biosynthesis and connects pigmentation and antifungal activity of the yeast Metschnikowia pulcherrima.</title>
        <authorList>
            <person name="Gore-Lloyd D."/>
            <person name="Sumann I."/>
            <person name="Brachmann A.O."/>
            <person name="Schneeberger K."/>
            <person name="Ortiz-Merino R.A."/>
            <person name="Moreno-Beltran M."/>
            <person name="Schlaefli M."/>
            <person name="Kirner P."/>
            <person name="Santos Kron A."/>
            <person name="Wolfe K.H."/>
            <person name="Piel J."/>
            <person name="Ahrens C.H."/>
            <person name="Henk D."/>
            <person name="Freimoser F.M."/>
        </authorList>
    </citation>
    <scope>NUCLEOTIDE SEQUENCE [LARGE SCALE GENOMIC DNA]</scope>
    <source>
        <strain evidence="4">APC 1.2</strain>
    </source>
</reference>
<accession>A0A4P6XFP1</accession>
<feature type="compositionally biased region" description="Basic and acidic residues" evidence="1">
    <location>
        <begin position="108"/>
        <end position="128"/>
    </location>
</feature>
<feature type="domain" description="YMC020W-like alpha/beta hydrolase" evidence="2">
    <location>
        <begin position="322"/>
        <end position="692"/>
    </location>
</feature>
<dbReference type="InterPro" id="IPR058934">
    <property type="entry name" value="YMC020W-like"/>
</dbReference>
<organism evidence="3 4">
    <name type="scientific">Metschnikowia aff. pulcherrima</name>
    <dbReference type="NCBI Taxonomy" id="2163413"/>
    <lineage>
        <taxon>Eukaryota</taxon>
        <taxon>Fungi</taxon>
        <taxon>Dikarya</taxon>
        <taxon>Ascomycota</taxon>
        <taxon>Saccharomycotina</taxon>
        <taxon>Pichiomycetes</taxon>
        <taxon>Metschnikowiaceae</taxon>
        <taxon>Metschnikowia</taxon>
    </lineage>
</organism>
<keyword evidence="4" id="KW-1185">Reference proteome</keyword>
<name>A0A4P6XFP1_9ASCO</name>
<feature type="region of interest" description="Disordered" evidence="1">
    <location>
        <begin position="81"/>
        <end position="128"/>
    </location>
</feature>
<feature type="compositionally biased region" description="Polar residues" evidence="1">
    <location>
        <begin position="262"/>
        <end position="276"/>
    </location>
</feature>
<dbReference type="EMBL" id="CP034456">
    <property type="protein sequence ID" value="QBM85479.1"/>
    <property type="molecule type" value="Genomic_DNA"/>
</dbReference>
<feature type="region of interest" description="Disordered" evidence="1">
    <location>
        <begin position="248"/>
        <end position="276"/>
    </location>
</feature>
<feature type="region of interest" description="Disordered" evidence="1">
    <location>
        <begin position="1"/>
        <end position="37"/>
    </location>
</feature>
<protein>
    <recommendedName>
        <fullName evidence="2">YMC020W-like alpha/beta hydrolase domain-containing protein</fullName>
    </recommendedName>
</protein>
<evidence type="ECO:0000259" key="2">
    <source>
        <dbReference type="Pfam" id="PF26147"/>
    </source>
</evidence>
<dbReference type="PANTHER" id="PTHR47349:SF1">
    <property type="entry name" value="AER328WP"/>
    <property type="match status" value="1"/>
</dbReference>
<feature type="compositionally biased region" description="Polar residues" evidence="1">
    <location>
        <begin position="90"/>
        <end position="107"/>
    </location>
</feature>
<dbReference type="Proteomes" id="UP000292447">
    <property type="component" value="Chromosome I"/>
</dbReference>
<proteinExistence type="predicted"/>
<feature type="compositionally biased region" description="Polar residues" evidence="1">
    <location>
        <begin position="15"/>
        <end position="36"/>
    </location>
</feature>
<gene>
    <name evidence="3" type="ORF">METSCH_A00980</name>
</gene>